<evidence type="ECO:0000313" key="3">
    <source>
        <dbReference type="Proteomes" id="UP000623467"/>
    </source>
</evidence>
<feature type="region of interest" description="Disordered" evidence="1">
    <location>
        <begin position="109"/>
        <end position="200"/>
    </location>
</feature>
<sequence length="545" mass="58593">MRPLSLHTSALNDAEYTLFTENLASLLDSDADAHEPEAQTLTVREVRAWMRGRYPGVPTGAIDQILALFPSKDGINGGEFFAALRLVLHVEAGKDVDRALAFVQVHPGSATAPAPAAAPEDAVTPARTPQRHNPFLQPPGPPTPSLTRSKTLPSTSPTSPAAPVLPPRRVVAAVPPVPPPRHPPLPPRSFSPPKPSSSLHVTSTLMKQSLQASKTGQWLKQGQARLEQERVLQRELPSSKSPSHPPPRLPTPSSAPSTMPIGTSANASHRRCTPIAAADPRLHPCPRAPPLGPPPVHSAPQNETASHAKSHARRPSPAPSPRPPTPSHRRSTPPAAAASQTHGHTTRLTRSNSLRPSPPPPKAASTSSGSRIRPESVHALLGGLGARLANVGAGMESPFGDPVRLRSGKYTAKEKEQRELEREERRREREALVPHQDGSHSHSHHTHRGPGQLVHEDEEDSDSDEGPDYEEPPEEGIFGGDLGDDEDSEWVGVRRFPDSDAESASEQGVGVRAAPVRRDTITPRALERDSLKWPVDVEGEGWRPL</sequence>
<reference evidence="2" key="1">
    <citation type="submission" date="2020-05" db="EMBL/GenBank/DDBJ databases">
        <title>Mycena genomes resolve the evolution of fungal bioluminescence.</title>
        <authorList>
            <person name="Tsai I.J."/>
        </authorList>
    </citation>
    <scope>NUCLEOTIDE SEQUENCE</scope>
    <source>
        <strain evidence="2">160909Yilan</strain>
    </source>
</reference>
<dbReference type="AlphaFoldDB" id="A0A8H7D7C7"/>
<evidence type="ECO:0000256" key="1">
    <source>
        <dbReference type="SAM" id="MobiDB-lite"/>
    </source>
</evidence>
<feature type="compositionally biased region" description="Low complexity" evidence="1">
    <location>
        <begin position="346"/>
        <end position="355"/>
    </location>
</feature>
<feature type="region of interest" description="Disordered" evidence="1">
    <location>
        <begin position="212"/>
        <end position="376"/>
    </location>
</feature>
<feature type="region of interest" description="Disordered" evidence="1">
    <location>
        <begin position="391"/>
        <end position="519"/>
    </location>
</feature>
<gene>
    <name evidence="2" type="ORF">MSAN_01187900</name>
</gene>
<feature type="compositionally biased region" description="Basic and acidic residues" evidence="1">
    <location>
        <begin position="411"/>
        <end position="440"/>
    </location>
</feature>
<keyword evidence="3" id="KW-1185">Reference proteome</keyword>
<organism evidence="2 3">
    <name type="scientific">Mycena sanguinolenta</name>
    <dbReference type="NCBI Taxonomy" id="230812"/>
    <lineage>
        <taxon>Eukaryota</taxon>
        <taxon>Fungi</taxon>
        <taxon>Dikarya</taxon>
        <taxon>Basidiomycota</taxon>
        <taxon>Agaricomycotina</taxon>
        <taxon>Agaricomycetes</taxon>
        <taxon>Agaricomycetidae</taxon>
        <taxon>Agaricales</taxon>
        <taxon>Marasmiineae</taxon>
        <taxon>Mycenaceae</taxon>
        <taxon>Mycena</taxon>
    </lineage>
</organism>
<feature type="compositionally biased region" description="Pro residues" evidence="1">
    <location>
        <begin position="286"/>
        <end position="297"/>
    </location>
</feature>
<accession>A0A8H7D7C7</accession>
<feature type="compositionally biased region" description="Low complexity" evidence="1">
    <location>
        <begin position="145"/>
        <end position="174"/>
    </location>
</feature>
<name>A0A8H7D7C7_9AGAR</name>
<protein>
    <submittedName>
        <fullName evidence="2">Uncharacterized protein</fullName>
    </submittedName>
</protein>
<feature type="compositionally biased region" description="Acidic residues" evidence="1">
    <location>
        <begin position="456"/>
        <end position="474"/>
    </location>
</feature>
<feature type="compositionally biased region" description="Low complexity" evidence="1">
    <location>
        <begin position="110"/>
        <end position="126"/>
    </location>
</feature>
<dbReference type="EMBL" id="JACAZH010000008">
    <property type="protein sequence ID" value="KAF7361543.1"/>
    <property type="molecule type" value="Genomic_DNA"/>
</dbReference>
<evidence type="ECO:0000313" key="2">
    <source>
        <dbReference type="EMBL" id="KAF7361543.1"/>
    </source>
</evidence>
<feature type="compositionally biased region" description="Pro residues" evidence="1">
    <location>
        <begin position="175"/>
        <end position="195"/>
    </location>
</feature>
<dbReference type="OrthoDB" id="2553626at2759"/>
<proteinExistence type="predicted"/>
<dbReference type="Proteomes" id="UP000623467">
    <property type="component" value="Unassembled WGS sequence"/>
</dbReference>
<feature type="compositionally biased region" description="Pro residues" evidence="1">
    <location>
        <begin position="316"/>
        <end position="326"/>
    </location>
</feature>
<comment type="caution">
    <text evidence="2">The sequence shown here is derived from an EMBL/GenBank/DDBJ whole genome shotgun (WGS) entry which is preliminary data.</text>
</comment>